<feature type="disulfide bond" evidence="5">
    <location>
        <begin position="173"/>
        <end position="182"/>
    </location>
</feature>
<dbReference type="PANTHER" id="PTHR12916">
    <property type="entry name" value="CYTOCHROME C OXIDASE POLYPEPTIDE VIC-2"/>
    <property type="match status" value="1"/>
</dbReference>
<dbReference type="AlphaFoldDB" id="T1H1G3"/>
<reference evidence="8" key="2">
    <citation type="submission" date="2015-06" db="UniProtKB">
        <authorList>
            <consortium name="EnsemblMetazoa"/>
        </authorList>
    </citation>
    <scope>IDENTIFICATION</scope>
</reference>
<accession>T1H1G3</accession>
<evidence type="ECO:0000256" key="4">
    <source>
        <dbReference type="ARBA" id="ARBA00023180"/>
    </source>
</evidence>
<evidence type="ECO:0000256" key="2">
    <source>
        <dbReference type="ARBA" id="ARBA00022737"/>
    </source>
</evidence>
<dbReference type="PROSITE" id="PS50026">
    <property type="entry name" value="EGF_3"/>
    <property type="match status" value="1"/>
</dbReference>
<dbReference type="PROSITE" id="PS01187">
    <property type="entry name" value="EGF_CA"/>
    <property type="match status" value="1"/>
</dbReference>
<keyword evidence="6" id="KW-0175">Coiled coil</keyword>
<dbReference type="PROSITE" id="PS00022">
    <property type="entry name" value="EGF_1"/>
    <property type="match status" value="1"/>
</dbReference>
<feature type="domain" description="EGF-like" evidence="7">
    <location>
        <begin position="147"/>
        <end position="183"/>
    </location>
</feature>
<dbReference type="EnsemblMetazoa" id="MESCA010024-RA">
    <property type="protein sequence ID" value="MESCA010024-PA"/>
    <property type="gene ID" value="MESCA010024"/>
</dbReference>
<keyword evidence="1 5" id="KW-0245">EGF-like domain</keyword>
<dbReference type="STRING" id="36166.T1H1G3"/>
<keyword evidence="9" id="KW-1185">Reference proteome</keyword>
<proteinExistence type="predicted"/>
<dbReference type="InterPro" id="IPR000152">
    <property type="entry name" value="EGF-type_Asp/Asn_hydroxyl_site"/>
</dbReference>
<feature type="coiled-coil region" evidence="6">
    <location>
        <begin position="96"/>
        <end position="145"/>
    </location>
</feature>
<dbReference type="OMA" id="ASCEMDI"/>
<dbReference type="EMBL" id="CAQQ02173723">
    <property type="status" value="NOT_ANNOTATED_CDS"/>
    <property type="molecule type" value="Genomic_DNA"/>
</dbReference>
<evidence type="ECO:0000313" key="8">
    <source>
        <dbReference type="EnsemblMetazoa" id="MESCA010024-PA"/>
    </source>
</evidence>
<dbReference type="FunFam" id="2.10.25.10:FF:000143">
    <property type="entry name" value="Protein crumbs 1"/>
    <property type="match status" value="1"/>
</dbReference>
<sequence length="194" mass="22152">MDLSSNEMMLLVFERMVLRIIFGAICVNGKWRIRPRIFSKDGNLHISPAADKNVVIRCDGKSNFFVNNVNVLDSLRNVTKKYDDRYESQLELTKDIENIRNVLHTLNNQMNIISNRTQTSNFQDIPRIQRRLRNAQSSIRALKANIDLDECSSDPCKNGGTCVDLYKRFHCLCPEGWAGASCEMDIDECYGLAG</sequence>
<dbReference type="HOGENOM" id="CLU_1405733_0_0_1"/>
<evidence type="ECO:0000256" key="3">
    <source>
        <dbReference type="ARBA" id="ARBA00023157"/>
    </source>
</evidence>
<dbReference type="Gene3D" id="2.10.25.10">
    <property type="entry name" value="Laminin"/>
    <property type="match status" value="1"/>
</dbReference>
<dbReference type="PRINTS" id="PR00010">
    <property type="entry name" value="EGFBLOOD"/>
</dbReference>
<dbReference type="PROSITE" id="PS01186">
    <property type="entry name" value="EGF_2"/>
    <property type="match status" value="1"/>
</dbReference>
<protein>
    <recommendedName>
        <fullName evidence="7">EGF-like domain-containing protein</fullName>
    </recommendedName>
</protein>
<keyword evidence="2" id="KW-0677">Repeat</keyword>
<dbReference type="GO" id="GO:0007219">
    <property type="term" value="P:Notch signaling pathway"/>
    <property type="evidence" value="ECO:0007669"/>
    <property type="project" value="TreeGrafter"/>
</dbReference>
<evidence type="ECO:0000256" key="6">
    <source>
        <dbReference type="SAM" id="Coils"/>
    </source>
</evidence>
<dbReference type="GO" id="GO:0005509">
    <property type="term" value="F:calcium ion binding"/>
    <property type="evidence" value="ECO:0007669"/>
    <property type="project" value="InterPro"/>
</dbReference>
<evidence type="ECO:0000256" key="1">
    <source>
        <dbReference type="ARBA" id="ARBA00022536"/>
    </source>
</evidence>
<dbReference type="SMART" id="SM00181">
    <property type="entry name" value="EGF"/>
    <property type="match status" value="1"/>
</dbReference>
<dbReference type="InterPro" id="IPR000742">
    <property type="entry name" value="EGF"/>
</dbReference>
<dbReference type="InterPro" id="IPR001881">
    <property type="entry name" value="EGF-like_Ca-bd_dom"/>
</dbReference>
<evidence type="ECO:0000256" key="5">
    <source>
        <dbReference type="PROSITE-ProRule" id="PRU00076"/>
    </source>
</evidence>
<dbReference type="PROSITE" id="PS00010">
    <property type="entry name" value="ASX_HYDROXYL"/>
    <property type="match status" value="1"/>
</dbReference>
<name>T1H1G3_MEGSC</name>
<dbReference type="SUPFAM" id="SSF57196">
    <property type="entry name" value="EGF/Laminin"/>
    <property type="match status" value="1"/>
</dbReference>
<comment type="caution">
    <text evidence="5">Lacks conserved residue(s) required for the propagation of feature annotation.</text>
</comment>
<reference evidence="9" key="1">
    <citation type="submission" date="2013-02" db="EMBL/GenBank/DDBJ databases">
        <authorList>
            <person name="Hughes D."/>
        </authorList>
    </citation>
    <scope>NUCLEOTIDE SEQUENCE</scope>
    <source>
        <strain>Durham</strain>
        <strain evidence="9">NC isolate 2 -- Noor lab</strain>
    </source>
</reference>
<dbReference type="SMART" id="SM00179">
    <property type="entry name" value="EGF_CA"/>
    <property type="match status" value="1"/>
</dbReference>
<keyword evidence="4" id="KW-0325">Glycoprotein</keyword>
<dbReference type="EMBL" id="CAQQ02173724">
    <property type="status" value="NOT_ANNOTATED_CDS"/>
    <property type="molecule type" value="Genomic_DNA"/>
</dbReference>
<evidence type="ECO:0000313" key="9">
    <source>
        <dbReference type="Proteomes" id="UP000015102"/>
    </source>
</evidence>
<dbReference type="InterPro" id="IPR018097">
    <property type="entry name" value="EGF_Ca-bd_CS"/>
</dbReference>
<dbReference type="Proteomes" id="UP000015102">
    <property type="component" value="Unassembled WGS sequence"/>
</dbReference>
<dbReference type="PANTHER" id="PTHR12916:SF9">
    <property type="entry name" value="NEUROGENIC LOCUS NOTCH HOMOLOG PROTEIN 1-RELATED"/>
    <property type="match status" value="1"/>
</dbReference>
<dbReference type="CDD" id="cd00054">
    <property type="entry name" value="EGF_CA"/>
    <property type="match status" value="1"/>
</dbReference>
<organism evidence="8 9">
    <name type="scientific">Megaselia scalaris</name>
    <name type="common">Humpbacked fly</name>
    <name type="synonym">Phora scalaris</name>
    <dbReference type="NCBI Taxonomy" id="36166"/>
    <lineage>
        <taxon>Eukaryota</taxon>
        <taxon>Metazoa</taxon>
        <taxon>Ecdysozoa</taxon>
        <taxon>Arthropoda</taxon>
        <taxon>Hexapoda</taxon>
        <taxon>Insecta</taxon>
        <taxon>Pterygota</taxon>
        <taxon>Neoptera</taxon>
        <taxon>Endopterygota</taxon>
        <taxon>Diptera</taxon>
        <taxon>Brachycera</taxon>
        <taxon>Muscomorpha</taxon>
        <taxon>Platypezoidea</taxon>
        <taxon>Phoridae</taxon>
        <taxon>Megaseliini</taxon>
        <taxon>Megaselia</taxon>
    </lineage>
</organism>
<evidence type="ECO:0000259" key="7">
    <source>
        <dbReference type="PROSITE" id="PS50026"/>
    </source>
</evidence>
<dbReference type="GO" id="GO:0005112">
    <property type="term" value="F:Notch binding"/>
    <property type="evidence" value="ECO:0007669"/>
    <property type="project" value="TreeGrafter"/>
</dbReference>
<keyword evidence="3 5" id="KW-1015">Disulfide bond</keyword>
<dbReference type="Pfam" id="PF00008">
    <property type="entry name" value="EGF"/>
    <property type="match status" value="1"/>
</dbReference>